<protein>
    <recommendedName>
        <fullName evidence="7 9">Uroporphyrinogen-III synthase</fullName>
        <ecNumber evidence="3 9">4.2.1.75</ecNumber>
    </recommendedName>
</protein>
<evidence type="ECO:0000313" key="11">
    <source>
        <dbReference type="EMBL" id="PWR24713.1"/>
    </source>
</evidence>
<evidence type="ECO:0000256" key="6">
    <source>
        <dbReference type="ARBA" id="ARBA00037589"/>
    </source>
</evidence>
<keyword evidence="12" id="KW-1185">Reference proteome</keyword>
<evidence type="ECO:0000256" key="8">
    <source>
        <dbReference type="ARBA" id="ARBA00048617"/>
    </source>
</evidence>
<dbReference type="OrthoDB" id="7163809at2"/>
<dbReference type="CDD" id="cd06578">
    <property type="entry name" value="HemD"/>
    <property type="match status" value="1"/>
</dbReference>
<dbReference type="RefSeq" id="WP_109904416.1">
    <property type="nucleotide sequence ID" value="NZ_QGLE01000003.1"/>
</dbReference>
<dbReference type="EC" id="4.2.1.75" evidence="3 9"/>
<evidence type="ECO:0000256" key="5">
    <source>
        <dbReference type="ARBA" id="ARBA00023244"/>
    </source>
</evidence>
<evidence type="ECO:0000256" key="4">
    <source>
        <dbReference type="ARBA" id="ARBA00023239"/>
    </source>
</evidence>
<comment type="function">
    <text evidence="6 9">Catalyzes cyclization of the linear tetrapyrrole, hydroxymethylbilane, to the macrocyclic uroporphyrinogen III.</text>
</comment>
<dbReference type="InterPro" id="IPR039793">
    <property type="entry name" value="UROS/Hem4"/>
</dbReference>
<reference evidence="11 12" key="1">
    <citation type="submission" date="2018-05" db="EMBL/GenBank/DDBJ databases">
        <title>Zavarzinia sp. HR-AS.</title>
        <authorList>
            <person name="Lee Y."/>
            <person name="Jeon C.O."/>
        </authorList>
    </citation>
    <scope>NUCLEOTIDE SEQUENCE [LARGE SCALE GENOMIC DNA]</scope>
    <source>
        <strain evidence="11 12">HR-AS</strain>
    </source>
</reference>
<dbReference type="InterPro" id="IPR003754">
    <property type="entry name" value="4pyrrol_synth_uPrphyn_synth"/>
</dbReference>
<dbReference type="SUPFAM" id="SSF69618">
    <property type="entry name" value="HemD-like"/>
    <property type="match status" value="1"/>
</dbReference>
<proteinExistence type="inferred from homology"/>
<dbReference type="Gene3D" id="3.40.50.10090">
    <property type="match status" value="2"/>
</dbReference>
<evidence type="ECO:0000256" key="1">
    <source>
        <dbReference type="ARBA" id="ARBA00004772"/>
    </source>
</evidence>
<comment type="pathway">
    <text evidence="1 9">Porphyrin-containing compound metabolism; protoporphyrin-IX biosynthesis; coproporphyrinogen-III from 5-aminolevulinate: step 3/4.</text>
</comment>
<name>A0A317EH22_9PROT</name>
<comment type="similarity">
    <text evidence="2 9">Belongs to the uroporphyrinogen-III synthase family.</text>
</comment>
<dbReference type="AlphaFoldDB" id="A0A317EH22"/>
<dbReference type="Pfam" id="PF02602">
    <property type="entry name" value="HEM4"/>
    <property type="match status" value="1"/>
</dbReference>
<evidence type="ECO:0000256" key="7">
    <source>
        <dbReference type="ARBA" id="ARBA00040167"/>
    </source>
</evidence>
<evidence type="ECO:0000259" key="10">
    <source>
        <dbReference type="Pfam" id="PF02602"/>
    </source>
</evidence>
<dbReference type="GO" id="GO:0006780">
    <property type="term" value="P:uroporphyrinogen III biosynthetic process"/>
    <property type="evidence" value="ECO:0007669"/>
    <property type="project" value="UniProtKB-UniRule"/>
</dbReference>
<dbReference type="GO" id="GO:0006782">
    <property type="term" value="P:protoporphyrinogen IX biosynthetic process"/>
    <property type="evidence" value="ECO:0007669"/>
    <property type="project" value="UniProtKB-UniRule"/>
</dbReference>
<comment type="catalytic activity">
    <reaction evidence="8 9">
        <text>hydroxymethylbilane = uroporphyrinogen III + H2O</text>
        <dbReference type="Rhea" id="RHEA:18965"/>
        <dbReference type="ChEBI" id="CHEBI:15377"/>
        <dbReference type="ChEBI" id="CHEBI:57308"/>
        <dbReference type="ChEBI" id="CHEBI:57845"/>
        <dbReference type="EC" id="4.2.1.75"/>
    </reaction>
</comment>
<evidence type="ECO:0000256" key="9">
    <source>
        <dbReference type="RuleBase" id="RU366031"/>
    </source>
</evidence>
<organism evidence="11 12">
    <name type="scientific">Zavarzinia aquatilis</name>
    <dbReference type="NCBI Taxonomy" id="2211142"/>
    <lineage>
        <taxon>Bacteria</taxon>
        <taxon>Pseudomonadati</taxon>
        <taxon>Pseudomonadota</taxon>
        <taxon>Alphaproteobacteria</taxon>
        <taxon>Rhodospirillales</taxon>
        <taxon>Zavarziniaceae</taxon>
        <taxon>Zavarzinia</taxon>
    </lineage>
</organism>
<sequence length="242" mass="24418">MRLLVTRIAAEAARLTRDLTAAGHECAVAPLIEIVPRSDVALDLAGAQALLVTSGSGVAALAAATNARDLPVLAVGDSTARKARAAGFAAVTSADGDVHALTELAARTLDPAGGRLIHAAGASLAGDLAGLLTARGFAVDRITLYDSEAARALPDDIREALIAGAFDGILFFSPRTAATFVTLALACRPRPDFSGKSAYCLSAAVAAALAPLGFGRVLVAAHPTEADLVALIASSPDQRSTT</sequence>
<evidence type="ECO:0000313" key="12">
    <source>
        <dbReference type="Proteomes" id="UP000245461"/>
    </source>
</evidence>
<dbReference type="PANTHER" id="PTHR38042">
    <property type="entry name" value="UROPORPHYRINOGEN-III SYNTHASE, CHLOROPLASTIC"/>
    <property type="match status" value="1"/>
</dbReference>
<keyword evidence="4 9" id="KW-0456">Lyase</keyword>
<dbReference type="Proteomes" id="UP000245461">
    <property type="component" value="Unassembled WGS sequence"/>
</dbReference>
<dbReference type="PANTHER" id="PTHR38042:SF1">
    <property type="entry name" value="UROPORPHYRINOGEN-III SYNTHASE, CHLOROPLASTIC"/>
    <property type="match status" value="1"/>
</dbReference>
<dbReference type="EMBL" id="QGLE01000003">
    <property type="protein sequence ID" value="PWR24713.1"/>
    <property type="molecule type" value="Genomic_DNA"/>
</dbReference>
<comment type="caution">
    <text evidence="11">The sequence shown here is derived from an EMBL/GenBank/DDBJ whole genome shotgun (WGS) entry which is preliminary data.</text>
</comment>
<evidence type="ECO:0000256" key="2">
    <source>
        <dbReference type="ARBA" id="ARBA00008133"/>
    </source>
</evidence>
<keyword evidence="5 9" id="KW-0627">Porphyrin biosynthesis</keyword>
<evidence type="ECO:0000256" key="3">
    <source>
        <dbReference type="ARBA" id="ARBA00013109"/>
    </source>
</evidence>
<feature type="domain" description="Tetrapyrrole biosynthesis uroporphyrinogen III synthase" evidence="10">
    <location>
        <begin position="14"/>
        <end position="230"/>
    </location>
</feature>
<dbReference type="GO" id="GO:0004852">
    <property type="term" value="F:uroporphyrinogen-III synthase activity"/>
    <property type="evidence" value="ECO:0007669"/>
    <property type="project" value="UniProtKB-UniRule"/>
</dbReference>
<gene>
    <name evidence="11" type="ORF">DKG74_07890</name>
</gene>
<dbReference type="InterPro" id="IPR036108">
    <property type="entry name" value="4pyrrol_syn_uPrphyn_synt_sf"/>
</dbReference>
<dbReference type="UniPathway" id="UPA00251">
    <property type="reaction ID" value="UER00320"/>
</dbReference>
<accession>A0A317EH22</accession>